<dbReference type="InterPro" id="IPR000064">
    <property type="entry name" value="NLP_P60_dom"/>
</dbReference>
<keyword evidence="3" id="KW-0378">Hydrolase</keyword>
<organism evidence="7 8">
    <name type="scientific">Streptomyces bobili</name>
    <dbReference type="NCBI Taxonomy" id="67280"/>
    <lineage>
        <taxon>Bacteria</taxon>
        <taxon>Bacillati</taxon>
        <taxon>Actinomycetota</taxon>
        <taxon>Actinomycetes</taxon>
        <taxon>Kitasatosporales</taxon>
        <taxon>Streptomycetaceae</taxon>
        <taxon>Streptomyces</taxon>
    </lineage>
</organism>
<feature type="region of interest" description="Disordered" evidence="5">
    <location>
        <begin position="1"/>
        <end position="26"/>
    </location>
</feature>
<evidence type="ECO:0000313" key="7">
    <source>
        <dbReference type="EMBL" id="WUN85616.1"/>
    </source>
</evidence>
<reference evidence="7" key="1">
    <citation type="submission" date="2022-10" db="EMBL/GenBank/DDBJ databases">
        <title>The complete genomes of actinobacterial strains from the NBC collection.</title>
        <authorList>
            <person name="Joergensen T.S."/>
            <person name="Alvarez Arevalo M."/>
            <person name="Sterndorff E.B."/>
            <person name="Faurdal D."/>
            <person name="Vuksanovic O."/>
            <person name="Mourched A.-S."/>
            <person name="Charusanti P."/>
            <person name="Shaw S."/>
            <person name="Blin K."/>
            <person name="Weber T."/>
        </authorList>
    </citation>
    <scope>NUCLEOTIDE SEQUENCE</scope>
    <source>
        <strain evidence="7">NBC_00302</strain>
    </source>
</reference>
<sequence>MATDRTTLPTGTGSARIEDAEAPSRAEIQQRVSALYDRAETDTGTFNATRARSGGGGRRTVNSVANSRRPAADPELEAVTRQWFEMARSRVGPTTPASLPADRRPDRPAVAPPPRSTPEPAAGGRRELEAGGRRPPELTGRAVAALPAAPEAPPQEPRALMPAPAATPGPAPSPAPAAPQASLRSGKEQIGRKLAVAREVLARAVPQPMPSLPAVASWPVEQTWDTGPQQVYRPETDPWAGQQTDTDSLAVTSTGTGVPLPTPDSGVPSYDFPAPAYEFTAPYEYPVPASDFTGLAYDPPAPTSDFAAPAYEFPVPTSGFAVPQPPIAAPSNAFPEPETGLLAASYGDLLAPPSGNSAPATPPQPVYAPAAPPQPVYATLPTPQPAFGMAEFPLPAPELGLPLPQFTLPTTSVPAAVPAPTPSPLGLTGHASGTGYLGKADKALAFARAQIGRPCVTGATGPESYDCSSLTQAAWRAAGVTLPRTALDQARDFTRVDLEELRPGDLVFFFDDLSHTGLCTGNGMMIHAPGPGAAIREESVHALGEGALRGAVRPA</sequence>
<dbReference type="PROSITE" id="PS51935">
    <property type="entry name" value="NLPC_P60"/>
    <property type="match status" value="1"/>
</dbReference>
<feature type="compositionally biased region" description="Pro residues" evidence="5">
    <location>
        <begin position="165"/>
        <end position="177"/>
    </location>
</feature>
<dbReference type="EMBL" id="CP108038">
    <property type="protein sequence ID" value="WUN85616.1"/>
    <property type="molecule type" value="Genomic_DNA"/>
</dbReference>
<proteinExistence type="inferred from homology"/>
<dbReference type="InterPro" id="IPR051794">
    <property type="entry name" value="PG_Endopeptidase_C40"/>
</dbReference>
<dbReference type="RefSeq" id="WP_328734311.1">
    <property type="nucleotide sequence ID" value="NZ_CP108038.1"/>
</dbReference>
<dbReference type="PANTHER" id="PTHR47359:SF3">
    <property type="entry name" value="NLP_P60 DOMAIN-CONTAINING PROTEIN-RELATED"/>
    <property type="match status" value="1"/>
</dbReference>
<gene>
    <name evidence="7" type="ORF">OHT53_05835</name>
</gene>
<evidence type="ECO:0000256" key="3">
    <source>
        <dbReference type="ARBA" id="ARBA00022801"/>
    </source>
</evidence>
<keyword evidence="2" id="KW-0645">Protease</keyword>
<dbReference type="SUPFAM" id="SSF54001">
    <property type="entry name" value="Cysteine proteinases"/>
    <property type="match status" value="1"/>
</dbReference>
<dbReference type="Proteomes" id="UP001432071">
    <property type="component" value="Chromosome"/>
</dbReference>
<evidence type="ECO:0000256" key="4">
    <source>
        <dbReference type="ARBA" id="ARBA00022807"/>
    </source>
</evidence>
<dbReference type="InterPro" id="IPR038765">
    <property type="entry name" value="Papain-like_cys_pep_sf"/>
</dbReference>
<keyword evidence="8" id="KW-1185">Reference proteome</keyword>
<feature type="compositionally biased region" description="Polar residues" evidence="5">
    <location>
        <begin position="1"/>
        <end position="13"/>
    </location>
</feature>
<dbReference type="Pfam" id="PF00877">
    <property type="entry name" value="NLPC_P60"/>
    <property type="match status" value="1"/>
</dbReference>
<evidence type="ECO:0000256" key="5">
    <source>
        <dbReference type="SAM" id="MobiDB-lite"/>
    </source>
</evidence>
<comment type="similarity">
    <text evidence="1">Belongs to the peptidase C40 family.</text>
</comment>
<protein>
    <submittedName>
        <fullName evidence="7">NlpC/P60 family protein</fullName>
    </submittedName>
</protein>
<evidence type="ECO:0000256" key="2">
    <source>
        <dbReference type="ARBA" id="ARBA00022670"/>
    </source>
</evidence>
<accession>A0ABZ1QSE1</accession>
<dbReference type="Gene3D" id="3.90.1720.10">
    <property type="entry name" value="endopeptidase domain like (from Nostoc punctiforme)"/>
    <property type="match status" value="1"/>
</dbReference>
<feature type="region of interest" description="Disordered" evidence="5">
    <location>
        <begin position="39"/>
        <end position="186"/>
    </location>
</feature>
<dbReference type="GeneID" id="93760466"/>
<feature type="compositionally biased region" description="Basic and acidic residues" evidence="5">
    <location>
        <begin position="124"/>
        <end position="136"/>
    </location>
</feature>
<evidence type="ECO:0000259" key="6">
    <source>
        <dbReference type="PROSITE" id="PS51935"/>
    </source>
</evidence>
<dbReference type="PANTHER" id="PTHR47359">
    <property type="entry name" value="PEPTIDOGLYCAN DL-ENDOPEPTIDASE CWLO"/>
    <property type="match status" value="1"/>
</dbReference>
<evidence type="ECO:0000313" key="8">
    <source>
        <dbReference type="Proteomes" id="UP001432071"/>
    </source>
</evidence>
<name>A0ABZ1QSE1_9ACTN</name>
<feature type="domain" description="NlpC/P60" evidence="6">
    <location>
        <begin position="437"/>
        <end position="555"/>
    </location>
</feature>
<keyword evidence="4" id="KW-0788">Thiol protease</keyword>
<evidence type="ECO:0000256" key="1">
    <source>
        <dbReference type="ARBA" id="ARBA00007074"/>
    </source>
</evidence>